<feature type="compositionally biased region" description="Basic and acidic residues" evidence="1">
    <location>
        <begin position="1"/>
        <end position="18"/>
    </location>
</feature>
<dbReference type="EMBL" id="BGZK01000304">
    <property type="protein sequence ID" value="GBP35462.1"/>
    <property type="molecule type" value="Genomic_DNA"/>
</dbReference>
<organism evidence="2 3">
    <name type="scientific">Eumeta variegata</name>
    <name type="common">Bagworm moth</name>
    <name type="synonym">Eumeta japonica</name>
    <dbReference type="NCBI Taxonomy" id="151549"/>
    <lineage>
        <taxon>Eukaryota</taxon>
        <taxon>Metazoa</taxon>
        <taxon>Ecdysozoa</taxon>
        <taxon>Arthropoda</taxon>
        <taxon>Hexapoda</taxon>
        <taxon>Insecta</taxon>
        <taxon>Pterygota</taxon>
        <taxon>Neoptera</taxon>
        <taxon>Endopterygota</taxon>
        <taxon>Lepidoptera</taxon>
        <taxon>Glossata</taxon>
        <taxon>Ditrysia</taxon>
        <taxon>Tineoidea</taxon>
        <taxon>Psychidae</taxon>
        <taxon>Oiketicinae</taxon>
        <taxon>Eumeta</taxon>
    </lineage>
</organism>
<evidence type="ECO:0000313" key="2">
    <source>
        <dbReference type="EMBL" id="GBP35462.1"/>
    </source>
</evidence>
<keyword evidence="3" id="KW-1185">Reference proteome</keyword>
<name>A0A4C1VAU2_EUMVA</name>
<evidence type="ECO:0000313" key="3">
    <source>
        <dbReference type="Proteomes" id="UP000299102"/>
    </source>
</evidence>
<dbReference type="AlphaFoldDB" id="A0A4C1VAU2"/>
<gene>
    <name evidence="2" type="ORF">EVAR_19972_1</name>
</gene>
<feature type="region of interest" description="Disordered" evidence="1">
    <location>
        <begin position="1"/>
        <end position="40"/>
    </location>
</feature>
<accession>A0A4C1VAU2</accession>
<reference evidence="2 3" key="1">
    <citation type="journal article" date="2019" name="Commun. Biol.">
        <title>The bagworm genome reveals a unique fibroin gene that provides high tensile strength.</title>
        <authorList>
            <person name="Kono N."/>
            <person name="Nakamura H."/>
            <person name="Ohtoshi R."/>
            <person name="Tomita M."/>
            <person name="Numata K."/>
            <person name="Arakawa K."/>
        </authorList>
    </citation>
    <scope>NUCLEOTIDE SEQUENCE [LARGE SCALE GENOMIC DNA]</scope>
</reference>
<protein>
    <submittedName>
        <fullName evidence="2">Uncharacterized protein</fullName>
    </submittedName>
</protein>
<feature type="compositionally biased region" description="Low complexity" evidence="1">
    <location>
        <begin position="19"/>
        <end position="34"/>
    </location>
</feature>
<comment type="caution">
    <text evidence="2">The sequence shown here is derived from an EMBL/GenBank/DDBJ whole genome shotgun (WGS) entry which is preliminary data.</text>
</comment>
<evidence type="ECO:0000256" key="1">
    <source>
        <dbReference type="SAM" id="MobiDB-lite"/>
    </source>
</evidence>
<dbReference type="Proteomes" id="UP000299102">
    <property type="component" value="Unassembled WGS sequence"/>
</dbReference>
<sequence>MTGERRDASRRLPARQHEPTTAVVTPRTTGTATPDSPGASRFQCRKCALAFTQRRSRWNLERGTAMGNKVMAEESVMAGKWGMEGEWGDGGGVG</sequence>
<proteinExistence type="predicted"/>